<dbReference type="AlphaFoldDB" id="A0A6N7PTJ1"/>
<keyword evidence="2" id="KW-1185">Reference proteome</keyword>
<sequence length="51" mass="5572">MALWRRVFGGSSLQAAGARSMTPRFDELARGAARVDRRARRVACPLLMAPA</sequence>
<evidence type="ECO:0000313" key="1">
    <source>
        <dbReference type="EMBL" id="MRG95562.1"/>
    </source>
</evidence>
<comment type="caution">
    <text evidence="1">The sequence shown here is derived from an EMBL/GenBank/DDBJ whole genome shotgun (WGS) entry which is preliminary data.</text>
</comment>
<protein>
    <submittedName>
        <fullName evidence="1">Uncharacterized protein</fullName>
    </submittedName>
</protein>
<accession>A0A6N7PTJ1</accession>
<dbReference type="Proteomes" id="UP000440224">
    <property type="component" value="Unassembled WGS sequence"/>
</dbReference>
<reference evidence="1 2" key="1">
    <citation type="submission" date="2019-10" db="EMBL/GenBank/DDBJ databases">
        <title>A soil myxobacterium in the family Polyangiaceae.</title>
        <authorList>
            <person name="Li Y."/>
            <person name="Wang J."/>
        </authorList>
    </citation>
    <scope>NUCLEOTIDE SEQUENCE [LARGE SCALE GENOMIC DNA]</scope>
    <source>
        <strain evidence="1 2">DSM 14734</strain>
    </source>
</reference>
<dbReference type="RefSeq" id="WP_153822379.1">
    <property type="nucleotide sequence ID" value="NZ_WJIE01000008.1"/>
</dbReference>
<proteinExistence type="predicted"/>
<organism evidence="1 2">
    <name type="scientific">Polyangium spumosum</name>
    <dbReference type="NCBI Taxonomy" id="889282"/>
    <lineage>
        <taxon>Bacteria</taxon>
        <taxon>Pseudomonadati</taxon>
        <taxon>Myxococcota</taxon>
        <taxon>Polyangia</taxon>
        <taxon>Polyangiales</taxon>
        <taxon>Polyangiaceae</taxon>
        <taxon>Polyangium</taxon>
    </lineage>
</organism>
<evidence type="ECO:0000313" key="2">
    <source>
        <dbReference type="Proteomes" id="UP000440224"/>
    </source>
</evidence>
<name>A0A6N7PTJ1_9BACT</name>
<gene>
    <name evidence="1" type="ORF">GF068_27125</name>
</gene>
<dbReference type="EMBL" id="WJIE01000008">
    <property type="protein sequence ID" value="MRG95562.1"/>
    <property type="molecule type" value="Genomic_DNA"/>
</dbReference>